<evidence type="ECO:0000256" key="2">
    <source>
        <dbReference type="ARBA" id="ARBA00022679"/>
    </source>
</evidence>
<dbReference type="InterPro" id="IPR036388">
    <property type="entry name" value="WH-like_DNA-bd_sf"/>
</dbReference>
<dbReference type="SUPFAM" id="SSF46785">
    <property type="entry name" value="Winged helix' DNA-binding domain"/>
    <property type="match status" value="1"/>
</dbReference>
<dbReference type="InterPro" id="IPR036390">
    <property type="entry name" value="WH_DNA-bd_sf"/>
</dbReference>
<evidence type="ECO:0000313" key="5">
    <source>
        <dbReference type="EMBL" id="MBD3869899.1"/>
    </source>
</evidence>
<dbReference type="GO" id="GO:0008171">
    <property type="term" value="F:O-methyltransferase activity"/>
    <property type="evidence" value="ECO:0007669"/>
    <property type="project" value="InterPro"/>
</dbReference>
<dbReference type="InterPro" id="IPR001077">
    <property type="entry name" value="COMT_C"/>
</dbReference>
<dbReference type="PROSITE" id="PS51683">
    <property type="entry name" value="SAM_OMT_II"/>
    <property type="match status" value="1"/>
</dbReference>
<dbReference type="AlphaFoldDB" id="A0A8J7CFT4"/>
<dbReference type="SUPFAM" id="SSF53335">
    <property type="entry name" value="S-adenosyl-L-methionine-dependent methyltransferases"/>
    <property type="match status" value="1"/>
</dbReference>
<keyword evidence="1 5" id="KW-0489">Methyltransferase</keyword>
<keyword evidence="3" id="KW-0949">S-adenosyl-L-methionine</keyword>
<evidence type="ECO:0000313" key="6">
    <source>
        <dbReference type="Proteomes" id="UP000598633"/>
    </source>
</evidence>
<proteinExistence type="predicted"/>
<organism evidence="5 6">
    <name type="scientific">Candidatus Sulfomarinibacter kjeldsenii</name>
    <dbReference type="NCBI Taxonomy" id="2885994"/>
    <lineage>
        <taxon>Bacteria</taxon>
        <taxon>Pseudomonadati</taxon>
        <taxon>Acidobacteriota</taxon>
        <taxon>Thermoanaerobaculia</taxon>
        <taxon>Thermoanaerobaculales</taxon>
        <taxon>Candidatus Sulfomarinibacteraceae</taxon>
        <taxon>Candidatus Sulfomarinibacter</taxon>
    </lineage>
</organism>
<dbReference type="Gene3D" id="1.10.10.10">
    <property type="entry name" value="Winged helix-like DNA-binding domain superfamily/Winged helix DNA-binding domain"/>
    <property type="match status" value="1"/>
</dbReference>
<dbReference type="PANTHER" id="PTHR43712">
    <property type="entry name" value="PUTATIVE (AFU_ORTHOLOGUE AFUA_4G14580)-RELATED"/>
    <property type="match status" value="1"/>
</dbReference>
<dbReference type="InterPro" id="IPR029063">
    <property type="entry name" value="SAM-dependent_MTases_sf"/>
</dbReference>
<reference evidence="5 6" key="1">
    <citation type="submission" date="2020-08" db="EMBL/GenBank/DDBJ databases">
        <title>Acidobacteriota in marine sediments use diverse sulfur dissimilation pathways.</title>
        <authorList>
            <person name="Wasmund K."/>
        </authorList>
    </citation>
    <scope>NUCLEOTIDE SEQUENCE [LARGE SCALE GENOMIC DNA]</scope>
    <source>
        <strain evidence="5">MAG AM3-A</strain>
    </source>
</reference>
<name>A0A8J7CFT4_9BACT</name>
<accession>A0A8J7CFT4</accession>
<keyword evidence="2" id="KW-0808">Transferase</keyword>
<gene>
    <name evidence="5" type="ORF">IFJ97_00900</name>
</gene>
<dbReference type="InterPro" id="IPR016461">
    <property type="entry name" value="COMT-like"/>
</dbReference>
<evidence type="ECO:0000256" key="3">
    <source>
        <dbReference type="ARBA" id="ARBA00022691"/>
    </source>
</evidence>
<evidence type="ECO:0000256" key="1">
    <source>
        <dbReference type="ARBA" id="ARBA00022603"/>
    </source>
</evidence>
<evidence type="ECO:0000259" key="4">
    <source>
        <dbReference type="Pfam" id="PF00891"/>
    </source>
</evidence>
<dbReference type="Proteomes" id="UP000598633">
    <property type="component" value="Unassembled WGS sequence"/>
</dbReference>
<dbReference type="EMBL" id="JACXWA010000012">
    <property type="protein sequence ID" value="MBD3869899.1"/>
    <property type="molecule type" value="Genomic_DNA"/>
</dbReference>
<comment type="caution">
    <text evidence="5">The sequence shown here is derived from an EMBL/GenBank/DDBJ whole genome shotgun (WGS) entry which is preliminary data.</text>
</comment>
<dbReference type="Pfam" id="PF00891">
    <property type="entry name" value="Methyltransf_2"/>
    <property type="match status" value="1"/>
</dbReference>
<dbReference type="Gene3D" id="3.40.50.150">
    <property type="entry name" value="Vaccinia Virus protein VP39"/>
    <property type="match status" value="1"/>
</dbReference>
<sequence length="326" mass="36389">MAESTMNLDEFQRLLWGFAGHRVITVAGRTGILRQLAEKDCTTNEIASKLDLDALATGKVVRALTALGIVEAEGEHYRAAAGLREHFLPGDRDVVPFLEHSHAMYERWGETLEPWLRGQDWPIADRTPEEVRRFGAAMRAMGAQMARRVADALDLEGVERLLDVGGGWGHFAQAMCRVRPGLQATVLDRPEVVEKARAELAGTEFEERIDFLPGDYLATDFGSGYDLVLFANILHQETEDRAQELVRRGTVALAPEGRVTVVDFAIDDEQRQHLLGALFAINMRSFGDTWSEADIRGWMAQAGLDEAERINLGPDRWIISGRHSNR</sequence>
<dbReference type="PANTHER" id="PTHR43712:SF2">
    <property type="entry name" value="O-METHYLTRANSFERASE CICE"/>
    <property type="match status" value="1"/>
</dbReference>
<protein>
    <submittedName>
        <fullName evidence="5">Methyltransferase domain-containing protein</fullName>
    </submittedName>
</protein>
<feature type="domain" description="O-methyltransferase C-terminal" evidence="4">
    <location>
        <begin position="121"/>
        <end position="303"/>
    </location>
</feature>
<dbReference type="GO" id="GO:0032259">
    <property type="term" value="P:methylation"/>
    <property type="evidence" value="ECO:0007669"/>
    <property type="project" value="UniProtKB-KW"/>
</dbReference>
<dbReference type="CDD" id="cd02440">
    <property type="entry name" value="AdoMet_MTases"/>
    <property type="match status" value="1"/>
</dbReference>